<keyword evidence="3 10" id="KW-0328">Glycosyltransferase</keyword>
<evidence type="ECO:0000256" key="3">
    <source>
        <dbReference type="ARBA" id="ARBA00022676"/>
    </source>
</evidence>
<dbReference type="PANTHER" id="PTHR11214">
    <property type="entry name" value="BETA-1,3-N-ACETYLGLUCOSAMINYLTRANSFERASE"/>
    <property type="match status" value="1"/>
</dbReference>
<evidence type="ECO:0000256" key="2">
    <source>
        <dbReference type="ARBA" id="ARBA00008661"/>
    </source>
</evidence>
<accession>A0A0M3I0S9</accession>
<dbReference type="Gene3D" id="3.90.550.50">
    <property type="match status" value="1"/>
</dbReference>
<keyword evidence="9 10" id="KW-0472">Membrane</keyword>
<keyword evidence="11" id="KW-1185">Reference proteome</keyword>
<evidence type="ECO:0000256" key="5">
    <source>
        <dbReference type="ARBA" id="ARBA00022692"/>
    </source>
</evidence>
<evidence type="ECO:0000256" key="6">
    <source>
        <dbReference type="ARBA" id="ARBA00022968"/>
    </source>
</evidence>
<keyword evidence="6 10" id="KW-0735">Signal-anchor</keyword>
<evidence type="ECO:0000256" key="8">
    <source>
        <dbReference type="ARBA" id="ARBA00023034"/>
    </source>
</evidence>
<dbReference type="PANTHER" id="PTHR11214:SF349">
    <property type="entry name" value="BETA-1,3-GALACTOSYLTRANSFERASE BRN"/>
    <property type="match status" value="1"/>
</dbReference>
<organism evidence="11 12">
    <name type="scientific">Ascaris lumbricoides</name>
    <name type="common">Giant roundworm</name>
    <dbReference type="NCBI Taxonomy" id="6252"/>
    <lineage>
        <taxon>Eukaryota</taxon>
        <taxon>Metazoa</taxon>
        <taxon>Ecdysozoa</taxon>
        <taxon>Nematoda</taxon>
        <taxon>Chromadorea</taxon>
        <taxon>Rhabditida</taxon>
        <taxon>Spirurina</taxon>
        <taxon>Ascaridomorpha</taxon>
        <taxon>Ascaridoidea</taxon>
        <taxon>Ascarididae</taxon>
        <taxon>Ascaris</taxon>
    </lineage>
</organism>
<keyword evidence="5 10" id="KW-0812">Transmembrane</keyword>
<evidence type="ECO:0000256" key="10">
    <source>
        <dbReference type="RuleBase" id="RU363063"/>
    </source>
</evidence>
<sequence>MSQWRSCRPYCNDDVVFIDVIGLFPDSDVGSLTPMRLPRCKRNRLFDAAIACLAVVVVLWAIGLLDHLLEKPFSEFRWPPYIDVRLEVALELNGSSPMHLYENDWAYFRAKTLPHCEEDNSESISTRNFILIAVKSAAQNFANRAAIRSTWGAVKRQSGYSLRTIFLVGDLHSEHKNKMGDVLVREADQYGDLLIGDYIDAYRNNTLKFLSAVQLSFSYCSTAENTVPFALLVDDDYFVSIRSLVAEVKRHRSTQRIYMGWRFDSGPFRLRFHKHRVSLDAYPFDRFPPYISAGAVLISRAAIREFYYGIQHVRLFNYDDIYTGIVAYLLAMPPLHNPQMRFWPSAITKQDLSHLICAHGFTSKQLIDFYDIIVKQGLN</sequence>
<keyword evidence="4" id="KW-0808">Transferase</keyword>
<dbReference type="AlphaFoldDB" id="A0A0M3I0S9"/>
<comment type="subcellular location">
    <subcellularLocation>
        <location evidence="1 10">Golgi apparatus membrane</location>
        <topology evidence="1 10">Single-pass type II membrane protein</topology>
    </subcellularLocation>
</comment>
<feature type="transmembrane region" description="Helical" evidence="10">
    <location>
        <begin position="45"/>
        <end position="65"/>
    </location>
</feature>
<evidence type="ECO:0000313" key="12">
    <source>
        <dbReference type="WBParaSite" id="ALUE_0000978201-mRNA-1"/>
    </source>
</evidence>
<proteinExistence type="inferred from homology"/>
<dbReference type="Pfam" id="PF01762">
    <property type="entry name" value="Galactosyl_T"/>
    <property type="match status" value="1"/>
</dbReference>
<evidence type="ECO:0000256" key="4">
    <source>
        <dbReference type="ARBA" id="ARBA00022679"/>
    </source>
</evidence>
<name>A0A0M3I0S9_ASCLU</name>
<keyword evidence="7 10" id="KW-1133">Transmembrane helix</keyword>
<dbReference type="GO" id="GO:0008194">
    <property type="term" value="F:UDP-glycosyltransferase activity"/>
    <property type="evidence" value="ECO:0007669"/>
    <property type="project" value="TreeGrafter"/>
</dbReference>
<dbReference type="GO" id="GO:0016758">
    <property type="term" value="F:hexosyltransferase activity"/>
    <property type="evidence" value="ECO:0007669"/>
    <property type="project" value="InterPro"/>
</dbReference>
<evidence type="ECO:0000256" key="1">
    <source>
        <dbReference type="ARBA" id="ARBA00004323"/>
    </source>
</evidence>
<evidence type="ECO:0000256" key="7">
    <source>
        <dbReference type="ARBA" id="ARBA00022989"/>
    </source>
</evidence>
<keyword evidence="8 10" id="KW-0333">Golgi apparatus</keyword>
<evidence type="ECO:0000313" key="11">
    <source>
        <dbReference type="Proteomes" id="UP000036681"/>
    </source>
</evidence>
<protein>
    <recommendedName>
        <fullName evidence="10">Hexosyltransferase</fullName>
        <ecNumber evidence="10">2.4.1.-</ecNumber>
    </recommendedName>
</protein>
<reference evidence="12" key="1">
    <citation type="submission" date="2016-05" db="UniProtKB">
        <authorList>
            <consortium name="WormBaseParasite"/>
        </authorList>
    </citation>
    <scope>IDENTIFICATION</scope>
</reference>
<dbReference type="GO" id="GO:0006493">
    <property type="term" value="P:protein O-linked glycosylation"/>
    <property type="evidence" value="ECO:0007669"/>
    <property type="project" value="TreeGrafter"/>
</dbReference>
<dbReference type="WBParaSite" id="ALUE_0000978201-mRNA-1">
    <property type="protein sequence ID" value="ALUE_0000978201-mRNA-1"/>
    <property type="gene ID" value="ALUE_0000978201"/>
</dbReference>
<evidence type="ECO:0000256" key="9">
    <source>
        <dbReference type="ARBA" id="ARBA00023136"/>
    </source>
</evidence>
<dbReference type="Proteomes" id="UP000036681">
    <property type="component" value="Unplaced"/>
</dbReference>
<dbReference type="InterPro" id="IPR002659">
    <property type="entry name" value="Glyco_trans_31"/>
</dbReference>
<dbReference type="GO" id="GO:0000139">
    <property type="term" value="C:Golgi membrane"/>
    <property type="evidence" value="ECO:0007669"/>
    <property type="project" value="UniProtKB-SubCell"/>
</dbReference>
<dbReference type="EC" id="2.4.1.-" evidence="10"/>
<comment type="similarity">
    <text evidence="2 10">Belongs to the glycosyltransferase 31 family.</text>
</comment>